<evidence type="ECO:0000256" key="3">
    <source>
        <dbReference type="SAM" id="MobiDB-lite"/>
    </source>
</evidence>
<feature type="compositionally biased region" description="Low complexity" evidence="3">
    <location>
        <begin position="1"/>
        <end position="15"/>
    </location>
</feature>
<feature type="modified residue" description="4-aspartylphosphate" evidence="2">
    <location>
        <position position="74"/>
    </location>
</feature>
<dbReference type="InterPro" id="IPR011006">
    <property type="entry name" value="CheY-like_superfamily"/>
</dbReference>
<dbReference type="Gene3D" id="3.40.50.2300">
    <property type="match status" value="1"/>
</dbReference>
<dbReference type="InterPro" id="IPR050595">
    <property type="entry name" value="Bact_response_regulator"/>
</dbReference>
<gene>
    <name evidence="5" type="ORF">ACFVKH_13080</name>
</gene>
<evidence type="ECO:0000259" key="4">
    <source>
        <dbReference type="PROSITE" id="PS50110"/>
    </source>
</evidence>
<accession>A0ABW6IG89</accession>
<dbReference type="PANTHER" id="PTHR44591:SF3">
    <property type="entry name" value="RESPONSE REGULATORY DOMAIN-CONTAINING PROTEIN"/>
    <property type="match status" value="1"/>
</dbReference>
<dbReference type="Pfam" id="PF00072">
    <property type="entry name" value="Response_reg"/>
    <property type="match status" value="1"/>
</dbReference>
<proteinExistence type="predicted"/>
<dbReference type="SMART" id="SM00448">
    <property type="entry name" value="REC"/>
    <property type="match status" value="1"/>
</dbReference>
<sequence length="141" mass="15099">MTLISVSSGNVSSTSEDVEGNQGPLVLAVDDHLDSLQLITCAAELYGCRCISTDNPSAVFSIAAAAKPKLILLDILLPQMSGIEILQKLKQNAKTRSIPVVAVTALASERDRKQIMAAGFTSYLSKPYMLEDLNSILALYL</sequence>
<dbReference type="InterPro" id="IPR001789">
    <property type="entry name" value="Sig_transdc_resp-reg_receiver"/>
</dbReference>
<dbReference type="RefSeq" id="WP_377965730.1">
    <property type="nucleotide sequence ID" value="NZ_JBHZOL010000082.1"/>
</dbReference>
<evidence type="ECO:0000256" key="1">
    <source>
        <dbReference type="ARBA" id="ARBA00022553"/>
    </source>
</evidence>
<protein>
    <submittedName>
        <fullName evidence="5">Response regulator</fullName>
    </submittedName>
</protein>
<reference evidence="5 6" key="1">
    <citation type="submission" date="2024-10" db="EMBL/GenBank/DDBJ databases">
        <authorList>
            <person name="Ratan Roy A."/>
            <person name="Morales Sandoval P.H."/>
            <person name="De Los Santos Villalobos S."/>
            <person name="Chakraborty S."/>
            <person name="Mukherjee J."/>
        </authorList>
    </citation>
    <scope>NUCLEOTIDE SEQUENCE [LARGE SCALE GENOMIC DNA]</scope>
    <source>
        <strain evidence="5 6">S1</strain>
    </source>
</reference>
<evidence type="ECO:0000256" key="2">
    <source>
        <dbReference type="PROSITE-ProRule" id="PRU00169"/>
    </source>
</evidence>
<organism evidence="5 6">
    <name type="scientific">Almyronema epifaneia S1</name>
    <dbReference type="NCBI Taxonomy" id="2991925"/>
    <lineage>
        <taxon>Bacteria</taxon>
        <taxon>Bacillati</taxon>
        <taxon>Cyanobacteriota</taxon>
        <taxon>Cyanophyceae</taxon>
        <taxon>Nodosilineales</taxon>
        <taxon>Nodosilineaceae</taxon>
        <taxon>Almyronema</taxon>
        <taxon>Almyronema epifaneia</taxon>
    </lineage>
</organism>
<evidence type="ECO:0000313" key="6">
    <source>
        <dbReference type="Proteomes" id="UP001600165"/>
    </source>
</evidence>
<name>A0ABW6IG89_9CYAN</name>
<keyword evidence="6" id="KW-1185">Reference proteome</keyword>
<dbReference type="PANTHER" id="PTHR44591">
    <property type="entry name" value="STRESS RESPONSE REGULATOR PROTEIN 1"/>
    <property type="match status" value="1"/>
</dbReference>
<dbReference type="PROSITE" id="PS50110">
    <property type="entry name" value="RESPONSE_REGULATORY"/>
    <property type="match status" value="1"/>
</dbReference>
<evidence type="ECO:0000313" key="5">
    <source>
        <dbReference type="EMBL" id="MFE4107222.1"/>
    </source>
</evidence>
<keyword evidence="1 2" id="KW-0597">Phosphoprotein</keyword>
<dbReference type="SUPFAM" id="SSF52172">
    <property type="entry name" value="CheY-like"/>
    <property type="match status" value="1"/>
</dbReference>
<comment type="caution">
    <text evidence="5">The sequence shown here is derived from an EMBL/GenBank/DDBJ whole genome shotgun (WGS) entry which is preliminary data.</text>
</comment>
<feature type="domain" description="Response regulatory" evidence="4">
    <location>
        <begin position="25"/>
        <end position="141"/>
    </location>
</feature>
<feature type="region of interest" description="Disordered" evidence="3">
    <location>
        <begin position="1"/>
        <end position="20"/>
    </location>
</feature>
<dbReference type="EMBL" id="JBHZOL010000082">
    <property type="protein sequence ID" value="MFE4107222.1"/>
    <property type="molecule type" value="Genomic_DNA"/>
</dbReference>
<dbReference type="Proteomes" id="UP001600165">
    <property type="component" value="Unassembled WGS sequence"/>
</dbReference>